<dbReference type="PANTHER" id="PTHR20765:SF1">
    <property type="entry name" value="EQUILIBRATIVE NUCLEOBASE TRANSPORTER 1"/>
    <property type="match status" value="1"/>
</dbReference>
<feature type="transmembrane region" description="Helical" evidence="1">
    <location>
        <begin position="189"/>
        <end position="211"/>
    </location>
</feature>
<dbReference type="InterPro" id="IPR011701">
    <property type="entry name" value="MFS"/>
</dbReference>
<accession>A0ABD3WWR2</accession>
<organism evidence="2 3">
    <name type="scientific">Sinanodonta woodiana</name>
    <name type="common">Chinese pond mussel</name>
    <name type="synonym">Anodonta woodiana</name>
    <dbReference type="NCBI Taxonomy" id="1069815"/>
    <lineage>
        <taxon>Eukaryota</taxon>
        <taxon>Metazoa</taxon>
        <taxon>Spiralia</taxon>
        <taxon>Lophotrochozoa</taxon>
        <taxon>Mollusca</taxon>
        <taxon>Bivalvia</taxon>
        <taxon>Autobranchia</taxon>
        <taxon>Heteroconchia</taxon>
        <taxon>Palaeoheterodonta</taxon>
        <taxon>Unionida</taxon>
        <taxon>Unionoidea</taxon>
        <taxon>Unionidae</taxon>
        <taxon>Unioninae</taxon>
        <taxon>Sinanodonta</taxon>
    </lineage>
</organism>
<dbReference type="SUPFAM" id="SSF103473">
    <property type="entry name" value="MFS general substrate transporter"/>
    <property type="match status" value="1"/>
</dbReference>
<name>A0ABD3WWR2_SINWO</name>
<protein>
    <submittedName>
        <fullName evidence="2">Uncharacterized protein</fullName>
    </submittedName>
</protein>
<evidence type="ECO:0000313" key="2">
    <source>
        <dbReference type="EMBL" id="KAL3877921.1"/>
    </source>
</evidence>
<dbReference type="EMBL" id="JBJQND010000005">
    <property type="protein sequence ID" value="KAL3877921.1"/>
    <property type="molecule type" value="Genomic_DNA"/>
</dbReference>
<dbReference type="InterPro" id="IPR027197">
    <property type="entry name" value="SLC43A3"/>
</dbReference>
<keyword evidence="1" id="KW-0472">Membrane</keyword>
<keyword evidence="1" id="KW-1133">Transmembrane helix</keyword>
<evidence type="ECO:0000313" key="3">
    <source>
        <dbReference type="Proteomes" id="UP001634394"/>
    </source>
</evidence>
<proteinExistence type="predicted"/>
<dbReference type="InterPro" id="IPR036259">
    <property type="entry name" value="MFS_trans_sf"/>
</dbReference>
<keyword evidence="1" id="KW-0812">Transmembrane</keyword>
<dbReference type="PANTHER" id="PTHR20765">
    <property type="entry name" value="SOLUTE CARRIER FAMILY 43 MEMBER 3-RELATED"/>
    <property type="match status" value="1"/>
</dbReference>
<sequence>MQLAVKLAYGVGIQRQVTYFFILGMSVMSVISTFLIFPKTFIKKKSETNEMKSREEQHQQPTEEINQEYGNMRSYLCDPIFISHLGWFTILYFRFNYFIGTVNSYINIVTDYNTEKVSYFTNVLSYTMFCGVISSLCAGLVYDHEKRRYEGCTSEIKRKLIPALLPMLMCSTLQTILSVLVFVHNEHVLYASFIVFILFRSFLFSVGVTFIAEIFPTQAFGTLYSILVTCGGLASLVQFGLYSWSQSYRSAFTHVSDHRKTSKLDTMGEVFTVL</sequence>
<dbReference type="Gene3D" id="1.20.1250.20">
    <property type="entry name" value="MFS general substrate transporter like domains"/>
    <property type="match status" value="1"/>
</dbReference>
<evidence type="ECO:0000256" key="1">
    <source>
        <dbReference type="SAM" id="Phobius"/>
    </source>
</evidence>
<feature type="transmembrane region" description="Helical" evidence="1">
    <location>
        <begin position="80"/>
        <end position="99"/>
    </location>
</feature>
<feature type="transmembrane region" description="Helical" evidence="1">
    <location>
        <begin position="17"/>
        <end position="37"/>
    </location>
</feature>
<comment type="caution">
    <text evidence="2">The sequence shown here is derived from an EMBL/GenBank/DDBJ whole genome shotgun (WGS) entry which is preliminary data.</text>
</comment>
<dbReference type="AlphaFoldDB" id="A0ABD3WWR2"/>
<feature type="transmembrane region" description="Helical" evidence="1">
    <location>
        <begin position="119"/>
        <end position="142"/>
    </location>
</feature>
<keyword evidence="3" id="KW-1185">Reference proteome</keyword>
<dbReference type="Proteomes" id="UP001634394">
    <property type="component" value="Unassembled WGS sequence"/>
</dbReference>
<dbReference type="Pfam" id="PF07690">
    <property type="entry name" value="MFS_1"/>
    <property type="match status" value="1"/>
</dbReference>
<gene>
    <name evidence="2" type="ORF">ACJMK2_035562</name>
</gene>
<feature type="transmembrane region" description="Helical" evidence="1">
    <location>
        <begin position="223"/>
        <end position="244"/>
    </location>
</feature>
<reference evidence="2 3" key="1">
    <citation type="submission" date="2024-11" db="EMBL/GenBank/DDBJ databases">
        <title>Chromosome-level genome assembly of the freshwater bivalve Anodonta woodiana.</title>
        <authorList>
            <person name="Chen X."/>
        </authorList>
    </citation>
    <scope>NUCLEOTIDE SEQUENCE [LARGE SCALE GENOMIC DNA]</scope>
    <source>
        <strain evidence="2">MN2024</strain>
        <tissue evidence="2">Gills</tissue>
    </source>
</reference>
<feature type="transmembrane region" description="Helical" evidence="1">
    <location>
        <begin position="163"/>
        <end position="183"/>
    </location>
</feature>